<protein>
    <submittedName>
        <fullName evidence="2">Soil-associated protein, TIGR03435 family</fullName>
    </submittedName>
</protein>
<accession>A0A1I6N245</accession>
<dbReference type="InterPro" id="IPR017801">
    <property type="entry name" value="DUF3738"/>
</dbReference>
<proteinExistence type="predicted"/>
<keyword evidence="3" id="KW-1185">Reference proteome</keyword>
<evidence type="ECO:0000313" key="3">
    <source>
        <dbReference type="Proteomes" id="UP000199024"/>
    </source>
</evidence>
<evidence type="ECO:0000313" key="2">
    <source>
        <dbReference type="EMBL" id="SFS22006.1"/>
    </source>
</evidence>
<dbReference type="Pfam" id="PF12543">
    <property type="entry name" value="DUF3738"/>
    <property type="match status" value="1"/>
</dbReference>
<dbReference type="STRING" id="474950.SAMN05421771_4353"/>
<sequence length="285" mass="31618">MSLLTPSCLGQAGAPPSSTSPLSANAPYTATMTFDVASVRENKDVDREAGFTMSGQFVPHTTHLRIENWDIENLVSYAYGVDSNQVVGFPKWPRPTLFVIEAKGDPGADAKIAALNKEQEHAEQQHMLQALLEERFQLKTHWETKEGDVYNLVLAKGKPKLLAGLIPPSKDEVTSFGDRPIPSLYQKNDGQGYDFIAHRCSMADLVGMLTGQFGRPVVDKTGLTDKYDFVIKYKGRWDRDRPADDLDPMPPMDRALQEQLGLKVEAAKGPVKMLIIDHIDKPPQN</sequence>
<organism evidence="2 3">
    <name type="scientific">Granulicella pectinivorans</name>
    <dbReference type="NCBI Taxonomy" id="474950"/>
    <lineage>
        <taxon>Bacteria</taxon>
        <taxon>Pseudomonadati</taxon>
        <taxon>Acidobacteriota</taxon>
        <taxon>Terriglobia</taxon>
        <taxon>Terriglobales</taxon>
        <taxon>Acidobacteriaceae</taxon>
        <taxon>Granulicella</taxon>
    </lineage>
</organism>
<feature type="region of interest" description="Disordered" evidence="1">
    <location>
        <begin position="1"/>
        <end position="24"/>
    </location>
</feature>
<dbReference type="NCBIfam" id="TIGR03435">
    <property type="entry name" value="Soli_TIGR03435"/>
    <property type="match status" value="1"/>
</dbReference>
<name>A0A1I6N245_9BACT</name>
<dbReference type="EMBL" id="FOZL01000003">
    <property type="protein sequence ID" value="SFS22006.1"/>
    <property type="molecule type" value="Genomic_DNA"/>
</dbReference>
<dbReference type="Proteomes" id="UP000199024">
    <property type="component" value="Unassembled WGS sequence"/>
</dbReference>
<reference evidence="2 3" key="1">
    <citation type="submission" date="2016-10" db="EMBL/GenBank/DDBJ databases">
        <authorList>
            <person name="de Groot N.N."/>
        </authorList>
    </citation>
    <scope>NUCLEOTIDE SEQUENCE [LARGE SCALE GENOMIC DNA]</scope>
    <source>
        <strain evidence="2 3">DSM 21001</strain>
    </source>
</reference>
<dbReference type="AlphaFoldDB" id="A0A1I6N245"/>
<gene>
    <name evidence="2" type="ORF">SAMN05421771_4353</name>
</gene>
<evidence type="ECO:0000256" key="1">
    <source>
        <dbReference type="SAM" id="MobiDB-lite"/>
    </source>
</evidence>